<keyword evidence="1" id="KW-0812">Transmembrane</keyword>
<feature type="transmembrane region" description="Helical" evidence="1">
    <location>
        <begin position="50"/>
        <end position="71"/>
    </location>
</feature>
<feature type="transmembrane region" description="Helical" evidence="1">
    <location>
        <begin position="124"/>
        <end position="142"/>
    </location>
</feature>
<feature type="transmembrane region" description="Helical" evidence="1">
    <location>
        <begin position="100"/>
        <end position="118"/>
    </location>
</feature>
<evidence type="ECO:0000313" key="2">
    <source>
        <dbReference type="EMBL" id="BAQ02120.1"/>
    </source>
</evidence>
<proteinExistence type="predicted"/>
<evidence type="ECO:0008006" key="3">
    <source>
        <dbReference type="Google" id="ProtNLM"/>
    </source>
</evidence>
<sequence length="261" mass="31585">MIQILFFLPFVYTFTTRLNDRKKRIAWCFTYIIPVFMAFAYIMPENIGHNIIYFIMSILVIYSAYELGYFYNDAELIKKEDKPTLRLNLEQMIFYQKYRGFIYCIRVVLITILCMAMVQLNYEIGISLILAVSIILITYVFYNSTRSKWNIPLYSFLVFIRYFGIFIYFTSIKSLFYLWLAYPLCVTIEFMSKPRFKIPLYLVKNNTDLFRVYYYIVLSFLLLLMNYKDCVPFFINLIVGYFFFFRTLTYFTISKKYRGVN</sequence>
<feature type="transmembrane region" description="Helical" evidence="1">
    <location>
        <begin position="233"/>
        <end position="253"/>
    </location>
</feature>
<accession>A0A0A8J9U1</accession>
<name>A0A0A8J9U1_ECOLX</name>
<dbReference type="EMBL" id="AB812085">
    <property type="protein sequence ID" value="BAQ02120.1"/>
    <property type="molecule type" value="Genomic_DNA"/>
</dbReference>
<evidence type="ECO:0000256" key="1">
    <source>
        <dbReference type="SAM" id="Phobius"/>
    </source>
</evidence>
<feature type="transmembrane region" description="Helical" evidence="1">
    <location>
        <begin position="212"/>
        <end position="227"/>
    </location>
</feature>
<keyword evidence="1" id="KW-0472">Membrane</keyword>
<feature type="transmembrane region" description="Helical" evidence="1">
    <location>
        <begin position="25"/>
        <end position="44"/>
    </location>
</feature>
<reference evidence="2" key="1">
    <citation type="journal article" date="2014" name="DNA Res.">
        <title>A complete view of the genetic diversity of the Escherichia coli O-antigen biosynthesis gene cluster.</title>
        <authorList>
            <person name="Iguchi A."/>
            <person name="Iyoda S."/>
            <person name="Kikuchi T."/>
            <person name="Ogura Y."/>
            <person name="Katsura K."/>
            <person name="Ohnishi M."/>
            <person name="Hayashi T."/>
            <person name="Thomson N.R."/>
        </authorList>
    </citation>
    <scope>NUCLEOTIDE SEQUENCE</scope>
    <source>
        <strain evidence="2">Su3972-41</strain>
    </source>
</reference>
<organism evidence="2">
    <name type="scientific">Escherichia coli</name>
    <dbReference type="NCBI Taxonomy" id="562"/>
    <lineage>
        <taxon>Bacteria</taxon>
        <taxon>Pseudomonadati</taxon>
        <taxon>Pseudomonadota</taxon>
        <taxon>Gammaproteobacteria</taxon>
        <taxon>Enterobacterales</taxon>
        <taxon>Enterobacteriaceae</taxon>
        <taxon>Escherichia</taxon>
    </lineage>
</organism>
<protein>
    <recommendedName>
        <fullName evidence="3">WbuO protein</fullName>
    </recommendedName>
</protein>
<dbReference type="AlphaFoldDB" id="A0A0A8J9U1"/>
<keyword evidence="1" id="KW-1133">Transmembrane helix</keyword>
<feature type="transmembrane region" description="Helical" evidence="1">
    <location>
        <begin position="149"/>
        <end position="169"/>
    </location>
</feature>